<comment type="caution">
    <text evidence="1">The sequence shown here is derived from an EMBL/GenBank/DDBJ whole genome shotgun (WGS) entry which is preliminary data.</text>
</comment>
<proteinExistence type="predicted"/>
<sequence>MEPLFQEEVEPEDQFAMELERDRLLTEILEVINDLTTILEVINDLAAVTEKSDVSFVVRPKKKKILDAVKTLDWQVCFLKQMMNCFQKTYELDFEMSDLWGKGPNPYATPHNK</sequence>
<evidence type="ECO:0000313" key="2">
    <source>
        <dbReference type="Proteomes" id="UP000250321"/>
    </source>
</evidence>
<reference evidence="1 2" key="1">
    <citation type="submission" date="2018-02" db="EMBL/GenBank/DDBJ databases">
        <title>Draft genome of wild Prunus yedoensis var. nudiflora.</title>
        <authorList>
            <person name="Baek S."/>
            <person name="Kim J.-H."/>
            <person name="Choi K."/>
            <person name="Kim G.-B."/>
            <person name="Cho A."/>
            <person name="Jang H."/>
            <person name="Shin C.-H."/>
            <person name="Yu H.-J."/>
            <person name="Mun J.-H."/>
        </authorList>
    </citation>
    <scope>NUCLEOTIDE SEQUENCE [LARGE SCALE GENOMIC DNA]</scope>
    <source>
        <strain evidence="2">cv. Jeju island</strain>
        <tissue evidence="1">Leaf</tissue>
    </source>
</reference>
<keyword evidence="2" id="KW-1185">Reference proteome</keyword>
<accession>A0A314UW00</accession>
<dbReference type="EMBL" id="PJQY01002928">
    <property type="protein sequence ID" value="PQM41715.1"/>
    <property type="molecule type" value="Genomic_DNA"/>
</dbReference>
<protein>
    <submittedName>
        <fullName evidence="1">Uncharacterized protein</fullName>
    </submittedName>
</protein>
<gene>
    <name evidence="1" type="ORF">Pyn_25221</name>
</gene>
<evidence type="ECO:0000313" key="1">
    <source>
        <dbReference type="EMBL" id="PQM41715.1"/>
    </source>
</evidence>
<organism evidence="1 2">
    <name type="scientific">Prunus yedoensis var. nudiflora</name>
    <dbReference type="NCBI Taxonomy" id="2094558"/>
    <lineage>
        <taxon>Eukaryota</taxon>
        <taxon>Viridiplantae</taxon>
        <taxon>Streptophyta</taxon>
        <taxon>Embryophyta</taxon>
        <taxon>Tracheophyta</taxon>
        <taxon>Spermatophyta</taxon>
        <taxon>Magnoliopsida</taxon>
        <taxon>eudicotyledons</taxon>
        <taxon>Gunneridae</taxon>
        <taxon>Pentapetalae</taxon>
        <taxon>rosids</taxon>
        <taxon>fabids</taxon>
        <taxon>Rosales</taxon>
        <taxon>Rosaceae</taxon>
        <taxon>Amygdaloideae</taxon>
        <taxon>Amygdaleae</taxon>
        <taxon>Prunus</taxon>
    </lineage>
</organism>
<dbReference type="AlphaFoldDB" id="A0A314UW00"/>
<name>A0A314UW00_PRUYE</name>
<dbReference type="Proteomes" id="UP000250321">
    <property type="component" value="Unassembled WGS sequence"/>
</dbReference>